<evidence type="ECO:0000313" key="2">
    <source>
        <dbReference type="EMBL" id="SHK03601.1"/>
    </source>
</evidence>
<dbReference type="OrthoDB" id="1495718at2"/>
<reference evidence="2 3" key="1">
    <citation type="submission" date="2016-11" db="EMBL/GenBank/DDBJ databases">
        <authorList>
            <person name="Jaros S."/>
            <person name="Januszkiewicz K."/>
            <person name="Wedrychowicz H."/>
        </authorList>
    </citation>
    <scope>NUCLEOTIDE SEQUENCE [LARGE SCALE GENOMIC DNA]</scope>
    <source>
        <strain evidence="2 3">DSM 27063</strain>
    </source>
</reference>
<dbReference type="InterPro" id="IPR021428">
    <property type="entry name" value="DUF3078"/>
</dbReference>
<name>A0A1M6P6L0_9BACT</name>
<dbReference type="EMBL" id="FQZE01000053">
    <property type="protein sequence ID" value="SHK03601.1"/>
    <property type="molecule type" value="Genomic_DNA"/>
</dbReference>
<evidence type="ECO:0008006" key="4">
    <source>
        <dbReference type="Google" id="ProtNLM"/>
    </source>
</evidence>
<feature type="signal peptide" evidence="1">
    <location>
        <begin position="1"/>
        <end position="19"/>
    </location>
</feature>
<evidence type="ECO:0000256" key="1">
    <source>
        <dbReference type="SAM" id="SignalP"/>
    </source>
</evidence>
<protein>
    <recommendedName>
        <fullName evidence="4">DUF3078 domain-containing protein</fullName>
    </recommendedName>
</protein>
<dbReference type="Pfam" id="PF11276">
    <property type="entry name" value="DUF3078"/>
    <property type="match status" value="1"/>
</dbReference>
<evidence type="ECO:0000313" key="3">
    <source>
        <dbReference type="Proteomes" id="UP000184050"/>
    </source>
</evidence>
<sequence length="291" mass="32366">MKTTSIFVLLIILATGIFAQAPQDTTYWDVSGQTSLNFTQISFSNWVSGGKNSVSGVALFNINANYKKDKIHWENMMKAGYGLLKEEVNPLTKTDDKLELNSKLGVETKNEHLLYSSYLNFNTQFANGYKTPNQEDKISTFFAPAYLTVTAGFDYQPSDKFSLFVTPLAGKFTFVTDEELSSIGAFGVAPGEKARAELGAIIKSELKTPVVENVNLATSLTLFSNYLNQPENIDVNWDLALNMKINDFLSANFQSTLIYDHDILVPVDNEGTKGRRIQLKQLLGIGLSYNF</sequence>
<dbReference type="AlphaFoldDB" id="A0A1M6P6L0"/>
<dbReference type="RefSeq" id="WP_073173903.1">
    <property type="nucleotide sequence ID" value="NZ_FQZE01000053.1"/>
</dbReference>
<accession>A0A1M6P6L0</accession>
<keyword evidence="1" id="KW-0732">Signal</keyword>
<dbReference type="Proteomes" id="UP000184050">
    <property type="component" value="Unassembled WGS sequence"/>
</dbReference>
<feature type="chain" id="PRO_5012364483" description="DUF3078 domain-containing protein" evidence="1">
    <location>
        <begin position="20"/>
        <end position="291"/>
    </location>
</feature>
<dbReference type="STRING" id="1168035.SAMN05444280_1535"/>
<gene>
    <name evidence="2" type="ORF">SAMN05444280_1535</name>
</gene>
<keyword evidence="3" id="KW-1185">Reference proteome</keyword>
<proteinExistence type="predicted"/>
<organism evidence="2 3">
    <name type="scientific">Tangfeifania diversioriginum</name>
    <dbReference type="NCBI Taxonomy" id="1168035"/>
    <lineage>
        <taxon>Bacteria</taxon>
        <taxon>Pseudomonadati</taxon>
        <taxon>Bacteroidota</taxon>
        <taxon>Bacteroidia</taxon>
        <taxon>Marinilabiliales</taxon>
        <taxon>Prolixibacteraceae</taxon>
        <taxon>Tangfeifania</taxon>
    </lineage>
</organism>